<gene>
    <name evidence="1" type="ORF">LCGC14_1996660</name>
</gene>
<dbReference type="EMBL" id="LAZR01022618">
    <property type="protein sequence ID" value="KKL81247.1"/>
    <property type="molecule type" value="Genomic_DNA"/>
</dbReference>
<protein>
    <submittedName>
        <fullName evidence="1">Uncharacterized protein</fullName>
    </submittedName>
</protein>
<reference evidence="1" key="1">
    <citation type="journal article" date="2015" name="Nature">
        <title>Complex archaea that bridge the gap between prokaryotes and eukaryotes.</title>
        <authorList>
            <person name="Spang A."/>
            <person name="Saw J.H."/>
            <person name="Jorgensen S.L."/>
            <person name="Zaremba-Niedzwiedzka K."/>
            <person name="Martijn J."/>
            <person name="Lind A.E."/>
            <person name="van Eijk R."/>
            <person name="Schleper C."/>
            <person name="Guy L."/>
            <person name="Ettema T.J."/>
        </authorList>
    </citation>
    <scope>NUCLEOTIDE SEQUENCE</scope>
</reference>
<organism evidence="1">
    <name type="scientific">marine sediment metagenome</name>
    <dbReference type="NCBI Taxonomy" id="412755"/>
    <lineage>
        <taxon>unclassified sequences</taxon>
        <taxon>metagenomes</taxon>
        <taxon>ecological metagenomes</taxon>
    </lineage>
</organism>
<proteinExistence type="predicted"/>
<sequence length="317" mass="34795">MAFEAAPAPLKEQFWLGNRINPEWERWFANVINPAIEVVRDVEVLSTVIESLPVPIFQAGIGDIDKLVYSQPSSGVDLRARIEVLESLGLAAPIYIFPQDLQKGASPTYDGMFLTDDLVLPKTAGKGIKVEVAAPTFTWRDLKGKVTQRNTGGSKPTHAVYKGSLRQYQFAVGKEEFFTYHIDHDHVPDSDIFLHVHWSHISGAVTGGTITIEYELSYAKGFNQAPFGANVSTTFAGTASTAQYQHILSEVQVSAESPDGNQLDSNDLEPDGIIEARVKITANDMTGATPDPFIHEVDIHYLSTSVGTKQKAPDFYV</sequence>
<dbReference type="AlphaFoldDB" id="A0A0F9I1N1"/>
<comment type="caution">
    <text evidence="1">The sequence shown here is derived from an EMBL/GenBank/DDBJ whole genome shotgun (WGS) entry which is preliminary data.</text>
</comment>
<accession>A0A0F9I1N1</accession>
<name>A0A0F9I1N1_9ZZZZ</name>
<evidence type="ECO:0000313" key="1">
    <source>
        <dbReference type="EMBL" id="KKL81247.1"/>
    </source>
</evidence>